<keyword evidence="4" id="KW-1003">Cell membrane</keyword>
<evidence type="ECO:0000256" key="5">
    <source>
        <dbReference type="ARBA" id="ARBA00022741"/>
    </source>
</evidence>
<dbReference type="Pfam" id="PF00005">
    <property type="entry name" value="ABC_tran"/>
    <property type="match status" value="2"/>
</dbReference>
<evidence type="ECO:0000313" key="10">
    <source>
        <dbReference type="Proteomes" id="UP000008229"/>
    </source>
</evidence>
<sequence>MSAAEPLLRVRDLRIASRIGTRERTIAAGVELEVGEGEALAIVGESGSGKSMTARAIVGLLPPGVHAEGEVAYGGRDLLRLSRRELTAVRGSEIALIFQDPFTMLNPLMRCGEQIAELLCDDGGRRLRRRARRAEAVRRLAEVGIDDAAVADAFPFQLSGGMRQRVGIAAALARDPRLVIADEPSTALDVTTQQEILERLKGLQESRGMGLILITHDLRVAFSTCGRVEVLYAGAVLEEGPAHVIEAEPRHPYTLGLLLTEPPIDRRLDALPVIPGSVPDADEVAGGCAFAARCAWAEPACSQGAPPLLAAGLDRRTACRRAEQIADELDERRRELVAARVEPPAPADAAPLVEVRSIAKVFGGARDGRTVVALDDVSLEVAAGECVALVGESGSGKTTLGRCLLGLERPDSGTLLVDGIDASDYDALPTAERRRLRRTIQMVFQDPYATLNPARTIGATLKEALLVHDPRLADVRGRVDELLVQVGLSPAYAERKPVALSGGERQRVAVARALAAEPRVIVCDEAVSALDVSVQAQILNLLASVREQLGVGYLFITHDLAVVRQVADRVYVLKSGRLVEHGRCADVLDDPQDPYTRALIGSIPTARTA</sequence>
<feature type="domain" description="ABC transporter" evidence="8">
    <location>
        <begin position="8"/>
        <end position="258"/>
    </location>
</feature>
<gene>
    <name evidence="9" type="ordered locus">Cwoe_3344</name>
</gene>
<accession>D3FF45</accession>
<dbReference type="Gene3D" id="3.40.50.300">
    <property type="entry name" value="P-loop containing nucleotide triphosphate hydrolases"/>
    <property type="match status" value="2"/>
</dbReference>
<reference evidence="9 10" key="1">
    <citation type="journal article" date="2010" name="Stand. Genomic Sci.">
        <title>Complete genome sequence of Conexibacter woesei type strain (ID131577).</title>
        <authorList>
            <person name="Pukall R."/>
            <person name="Lapidus A."/>
            <person name="Glavina Del Rio T."/>
            <person name="Copeland A."/>
            <person name="Tice H."/>
            <person name="Cheng J.-F."/>
            <person name="Lucas S."/>
            <person name="Chen F."/>
            <person name="Nolan M."/>
            <person name="Bruce D."/>
            <person name="Goodwin L."/>
            <person name="Pitluck S."/>
            <person name="Mavromatis K."/>
            <person name="Ivanova N."/>
            <person name="Ovchinnikova G."/>
            <person name="Pati A."/>
            <person name="Chen A."/>
            <person name="Palaniappan K."/>
            <person name="Land M."/>
            <person name="Hauser L."/>
            <person name="Chang Y.-J."/>
            <person name="Jeffries C.D."/>
            <person name="Chain P."/>
            <person name="Meincke L."/>
            <person name="Sims D."/>
            <person name="Brettin T."/>
            <person name="Detter J.C."/>
            <person name="Rohde M."/>
            <person name="Goeker M."/>
            <person name="Bristow J."/>
            <person name="Eisen J.A."/>
            <person name="Markowitz V."/>
            <person name="Kyrpides N.C."/>
            <person name="Klenk H.-P."/>
            <person name="Hugenholtz P."/>
        </authorList>
    </citation>
    <scope>NUCLEOTIDE SEQUENCE [LARGE SCALE GENOMIC DNA]</scope>
    <source>
        <strain evidence="10">DSM 14684 / CIP 108061 / JCM 11494 / NBRC 100937 / ID131577</strain>
    </source>
</reference>
<protein>
    <submittedName>
        <fullName evidence="9">Oligopeptide/dipeptide ABC transporter, ATPase subunit</fullName>
    </submittedName>
</protein>
<proteinExistence type="inferred from homology"/>
<dbReference type="AlphaFoldDB" id="D3FF45"/>
<dbReference type="eggNOG" id="COG4608">
    <property type="taxonomic scope" value="Bacteria"/>
</dbReference>
<dbReference type="PANTHER" id="PTHR43297:SF2">
    <property type="entry name" value="DIPEPTIDE TRANSPORT ATP-BINDING PROTEIN DPPD"/>
    <property type="match status" value="1"/>
</dbReference>
<dbReference type="InterPro" id="IPR027417">
    <property type="entry name" value="P-loop_NTPase"/>
</dbReference>
<comment type="similarity">
    <text evidence="2">Belongs to the ABC transporter superfamily.</text>
</comment>
<dbReference type="InterPro" id="IPR003593">
    <property type="entry name" value="AAA+_ATPase"/>
</dbReference>
<dbReference type="OrthoDB" id="4008250at2"/>
<reference evidence="10" key="2">
    <citation type="submission" date="2010-01" db="EMBL/GenBank/DDBJ databases">
        <title>The complete genome of Conexibacter woesei DSM 14684.</title>
        <authorList>
            <consortium name="US DOE Joint Genome Institute (JGI-PGF)"/>
            <person name="Lucas S."/>
            <person name="Copeland A."/>
            <person name="Lapidus A."/>
            <person name="Glavina del Rio T."/>
            <person name="Dalin E."/>
            <person name="Tice H."/>
            <person name="Bruce D."/>
            <person name="Goodwin L."/>
            <person name="Pitluck S."/>
            <person name="Kyrpides N."/>
            <person name="Mavromatis K."/>
            <person name="Ivanova N."/>
            <person name="Mikhailova N."/>
            <person name="Chertkov O."/>
            <person name="Brettin T."/>
            <person name="Detter J.C."/>
            <person name="Han C."/>
            <person name="Larimer F."/>
            <person name="Land M."/>
            <person name="Hauser L."/>
            <person name="Markowitz V."/>
            <person name="Cheng J.-F."/>
            <person name="Hugenholtz P."/>
            <person name="Woyke T."/>
            <person name="Wu D."/>
            <person name="Pukall R."/>
            <person name="Steenblock K."/>
            <person name="Schneider S."/>
            <person name="Klenk H.-P."/>
            <person name="Eisen J.A."/>
        </authorList>
    </citation>
    <scope>NUCLEOTIDE SEQUENCE [LARGE SCALE GENOMIC DNA]</scope>
    <source>
        <strain evidence="10">DSM 14684 / CIP 108061 / JCM 11494 / NBRC 100937 / ID131577</strain>
    </source>
</reference>
<dbReference type="CDD" id="cd03257">
    <property type="entry name" value="ABC_NikE_OppD_transporters"/>
    <property type="match status" value="2"/>
</dbReference>
<dbReference type="SUPFAM" id="SSF52540">
    <property type="entry name" value="P-loop containing nucleoside triphosphate hydrolases"/>
    <property type="match status" value="2"/>
</dbReference>
<dbReference type="SMART" id="SM00382">
    <property type="entry name" value="AAA"/>
    <property type="match status" value="2"/>
</dbReference>
<evidence type="ECO:0000259" key="8">
    <source>
        <dbReference type="PROSITE" id="PS50893"/>
    </source>
</evidence>
<dbReference type="RefSeq" id="WP_012934813.1">
    <property type="nucleotide sequence ID" value="NC_013739.1"/>
</dbReference>
<dbReference type="InterPro" id="IPR017871">
    <property type="entry name" value="ABC_transporter-like_CS"/>
</dbReference>
<dbReference type="GO" id="GO:0005524">
    <property type="term" value="F:ATP binding"/>
    <property type="evidence" value="ECO:0007669"/>
    <property type="project" value="UniProtKB-KW"/>
</dbReference>
<dbReference type="eggNOG" id="COG0444">
    <property type="taxonomic scope" value="Bacteria"/>
</dbReference>
<dbReference type="STRING" id="469383.Cwoe_3344"/>
<keyword evidence="10" id="KW-1185">Reference proteome</keyword>
<keyword evidence="7" id="KW-0472">Membrane</keyword>
<dbReference type="EMBL" id="CP001854">
    <property type="protein sequence ID" value="ADB51762.1"/>
    <property type="molecule type" value="Genomic_DNA"/>
</dbReference>
<evidence type="ECO:0000256" key="2">
    <source>
        <dbReference type="ARBA" id="ARBA00005417"/>
    </source>
</evidence>
<name>D3FF45_CONWI</name>
<keyword evidence="5" id="KW-0547">Nucleotide-binding</keyword>
<dbReference type="PROSITE" id="PS50893">
    <property type="entry name" value="ABC_TRANSPORTER_2"/>
    <property type="match status" value="2"/>
</dbReference>
<keyword evidence="6" id="KW-0067">ATP-binding</keyword>
<evidence type="ECO:0000256" key="4">
    <source>
        <dbReference type="ARBA" id="ARBA00022475"/>
    </source>
</evidence>
<evidence type="ECO:0000256" key="6">
    <source>
        <dbReference type="ARBA" id="ARBA00022840"/>
    </source>
</evidence>
<dbReference type="Proteomes" id="UP000008229">
    <property type="component" value="Chromosome"/>
</dbReference>
<dbReference type="HOGENOM" id="CLU_000604_86_2_11"/>
<dbReference type="GO" id="GO:0015833">
    <property type="term" value="P:peptide transport"/>
    <property type="evidence" value="ECO:0007669"/>
    <property type="project" value="InterPro"/>
</dbReference>
<dbReference type="GO" id="GO:0016887">
    <property type="term" value="F:ATP hydrolysis activity"/>
    <property type="evidence" value="ECO:0007669"/>
    <property type="project" value="InterPro"/>
</dbReference>
<dbReference type="Pfam" id="PF08352">
    <property type="entry name" value="oligo_HPY"/>
    <property type="match status" value="2"/>
</dbReference>
<comment type="subcellular location">
    <subcellularLocation>
        <location evidence="1">Cell membrane</location>
        <topology evidence="1">Peripheral membrane protein</topology>
    </subcellularLocation>
</comment>
<dbReference type="GO" id="GO:0005886">
    <property type="term" value="C:plasma membrane"/>
    <property type="evidence" value="ECO:0007669"/>
    <property type="project" value="UniProtKB-SubCell"/>
</dbReference>
<evidence type="ECO:0000313" key="9">
    <source>
        <dbReference type="EMBL" id="ADB51762.1"/>
    </source>
</evidence>
<dbReference type="PROSITE" id="PS00211">
    <property type="entry name" value="ABC_TRANSPORTER_1"/>
    <property type="match status" value="2"/>
</dbReference>
<dbReference type="InterPro" id="IPR050388">
    <property type="entry name" value="ABC_Ni/Peptide_Import"/>
</dbReference>
<dbReference type="NCBIfam" id="TIGR01727">
    <property type="entry name" value="oligo_HPY"/>
    <property type="match status" value="1"/>
</dbReference>
<evidence type="ECO:0000256" key="1">
    <source>
        <dbReference type="ARBA" id="ARBA00004202"/>
    </source>
</evidence>
<dbReference type="KEGG" id="cwo:Cwoe_3344"/>
<evidence type="ECO:0000256" key="3">
    <source>
        <dbReference type="ARBA" id="ARBA00022448"/>
    </source>
</evidence>
<dbReference type="InterPro" id="IPR003439">
    <property type="entry name" value="ABC_transporter-like_ATP-bd"/>
</dbReference>
<dbReference type="InterPro" id="IPR013563">
    <property type="entry name" value="Oligopep_ABC_C"/>
</dbReference>
<dbReference type="NCBIfam" id="NF008453">
    <property type="entry name" value="PRK11308.1"/>
    <property type="match status" value="2"/>
</dbReference>
<feature type="domain" description="ABC transporter" evidence="8">
    <location>
        <begin position="353"/>
        <end position="600"/>
    </location>
</feature>
<keyword evidence="3" id="KW-0813">Transport</keyword>
<dbReference type="PANTHER" id="PTHR43297">
    <property type="entry name" value="OLIGOPEPTIDE TRANSPORT ATP-BINDING PROTEIN APPD"/>
    <property type="match status" value="1"/>
</dbReference>
<evidence type="ECO:0000256" key="7">
    <source>
        <dbReference type="ARBA" id="ARBA00023136"/>
    </source>
</evidence>
<dbReference type="NCBIfam" id="NF007739">
    <property type="entry name" value="PRK10419.1"/>
    <property type="match status" value="2"/>
</dbReference>
<organism evidence="9 10">
    <name type="scientific">Conexibacter woesei (strain DSM 14684 / CCUG 47730 / CIP 108061 / JCM 11494 / NBRC 100937 / ID131577)</name>
    <dbReference type="NCBI Taxonomy" id="469383"/>
    <lineage>
        <taxon>Bacteria</taxon>
        <taxon>Bacillati</taxon>
        <taxon>Actinomycetota</taxon>
        <taxon>Thermoleophilia</taxon>
        <taxon>Solirubrobacterales</taxon>
        <taxon>Conexibacteraceae</taxon>
        <taxon>Conexibacter</taxon>
    </lineage>
</organism>